<reference evidence="10" key="1">
    <citation type="submission" date="2023-07" db="EMBL/GenBank/DDBJ databases">
        <title>A draft genome of Kazachstania heterogenica Y-27499.</title>
        <authorList>
            <person name="Donic C."/>
            <person name="Kralova J.S."/>
            <person name="Fidel L."/>
            <person name="Ben-Dor S."/>
            <person name="Jung S."/>
        </authorList>
    </citation>
    <scope>NUCLEOTIDE SEQUENCE [LARGE SCALE GENOMIC DNA]</scope>
    <source>
        <strain evidence="10">Y27499</strain>
    </source>
</reference>
<dbReference type="SUPFAM" id="SSF55129">
    <property type="entry name" value="Ribosomal protein L30p/L7e"/>
    <property type="match status" value="1"/>
</dbReference>
<sequence>MSSQNVGKKELNSTPEILLRKRRNTDRIRLEKQELAKKKLAKQNKLKSAKKNRFIRAETIVANTLATEREKERIKRVSKVELKKLKNDLDHLPSEKNFILKVFEKTPEQKKEDEEFENNEDEFIREKIVYNGEPTLLFVLRVKGPTNVNIPQKVFKILNLLRLQELDTGVFMKLTKTTYPLLRLISPYIVIGKPSLQSVRSLIQKRSKVIFKRETDPEPVEIILNDNNIVEEKLGEYGIICIEDIIHEINSLGENFQEVSFFLQPFKLNKEASGFNALNKLKKIEQSEQQKKTRKLSNSSVAPIIQIDIDKLLTKLN</sequence>
<comment type="subcellular location">
    <subcellularLocation>
        <location evidence="1">Nucleus</location>
        <location evidence="1">Nucleolus</location>
    </subcellularLocation>
</comment>
<dbReference type="GO" id="GO:0003723">
    <property type="term" value="F:RNA binding"/>
    <property type="evidence" value="ECO:0007669"/>
    <property type="project" value="UniProtKB-KW"/>
</dbReference>
<comment type="similarity">
    <text evidence="2">Belongs to the universal ribosomal protein uL30 family.</text>
</comment>
<keyword evidence="4" id="KW-0694">RNA-binding</keyword>
<name>A0AAN7WM51_9SACH</name>
<gene>
    <name evidence="9" type="ORF">RI543_003218</name>
</gene>
<evidence type="ECO:0000256" key="3">
    <source>
        <dbReference type="ARBA" id="ARBA00022517"/>
    </source>
</evidence>
<dbReference type="EMBL" id="JAWIZZ010000047">
    <property type="protein sequence ID" value="KAK5779328.1"/>
    <property type="molecule type" value="Genomic_DNA"/>
</dbReference>
<dbReference type="AlphaFoldDB" id="A0AAN7WM51"/>
<evidence type="ECO:0000256" key="7">
    <source>
        <dbReference type="ARBA" id="ARBA00039196"/>
    </source>
</evidence>
<comment type="caution">
    <text evidence="9">The sequence shown here is derived from an EMBL/GenBank/DDBJ whole genome shotgun (WGS) entry which is preliminary data.</text>
</comment>
<accession>A0AAN7WM51</accession>
<dbReference type="GO" id="GO:0000463">
    <property type="term" value="P:maturation of LSU-rRNA from tricistronic rRNA transcript (SSU-rRNA, 5.8S rRNA, LSU-rRNA)"/>
    <property type="evidence" value="ECO:0007669"/>
    <property type="project" value="TreeGrafter"/>
</dbReference>
<dbReference type="GO" id="GO:0022625">
    <property type="term" value="C:cytosolic large ribosomal subunit"/>
    <property type="evidence" value="ECO:0007669"/>
    <property type="project" value="TreeGrafter"/>
</dbReference>
<keyword evidence="5" id="KW-0539">Nucleus</keyword>
<evidence type="ECO:0000256" key="1">
    <source>
        <dbReference type="ARBA" id="ARBA00004604"/>
    </source>
</evidence>
<dbReference type="InterPro" id="IPR039699">
    <property type="entry name" value="Ribosomal_uL30"/>
</dbReference>
<evidence type="ECO:0000313" key="10">
    <source>
        <dbReference type="Proteomes" id="UP001306508"/>
    </source>
</evidence>
<dbReference type="PROSITE" id="PS00634">
    <property type="entry name" value="RIBOSOMAL_L30"/>
    <property type="match status" value="1"/>
</dbReference>
<dbReference type="Proteomes" id="UP001306508">
    <property type="component" value="Unassembled WGS sequence"/>
</dbReference>
<feature type="domain" description="Large ribosomal subunit protein uL30-like ferredoxin-like fold" evidence="8">
    <location>
        <begin position="137"/>
        <end position="189"/>
    </location>
</feature>
<organism evidence="9 10">
    <name type="scientific">Arxiozyma heterogenica</name>
    <dbReference type="NCBI Taxonomy" id="278026"/>
    <lineage>
        <taxon>Eukaryota</taxon>
        <taxon>Fungi</taxon>
        <taxon>Dikarya</taxon>
        <taxon>Ascomycota</taxon>
        <taxon>Saccharomycotina</taxon>
        <taxon>Saccharomycetes</taxon>
        <taxon>Saccharomycetales</taxon>
        <taxon>Saccharomycetaceae</taxon>
        <taxon>Arxiozyma</taxon>
    </lineage>
</organism>
<evidence type="ECO:0000259" key="8">
    <source>
        <dbReference type="Pfam" id="PF00327"/>
    </source>
</evidence>
<dbReference type="InterPro" id="IPR036919">
    <property type="entry name" value="Ribo_uL30_ferredoxin-like_sf"/>
</dbReference>
<evidence type="ECO:0000256" key="4">
    <source>
        <dbReference type="ARBA" id="ARBA00022884"/>
    </source>
</evidence>
<evidence type="ECO:0000256" key="6">
    <source>
        <dbReference type="ARBA" id="ARBA00037037"/>
    </source>
</evidence>
<evidence type="ECO:0000256" key="5">
    <source>
        <dbReference type="ARBA" id="ARBA00023242"/>
    </source>
</evidence>
<dbReference type="Pfam" id="PF00327">
    <property type="entry name" value="Ribosomal_L30"/>
    <property type="match status" value="1"/>
</dbReference>
<keyword evidence="10" id="KW-1185">Reference proteome</keyword>
<dbReference type="GO" id="GO:0005730">
    <property type="term" value="C:nucleolus"/>
    <property type="evidence" value="ECO:0007669"/>
    <property type="project" value="UniProtKB-SubCell"/>
</dbReference>
<dbReference type="Gene3D" id="3.30.1390.20">
    <property type="entry name" value="Ribosomal protein L30, ferredoxin-like fold domain"/>
    <property type="match status" value="1"/>
</dbReference>
<dbReference type="PANTHER" id="PTHR11524:SF26">
    <property type="entry name" value="RIBOSOME BIOGENESIS PROTEIN RLP7"/>
    <property type="match status" value="1"/>
</dbReference>
<comment type="function">
    <text evidence="6">Involved in the biogenesis of the 60S ribosomal subunit. May act as a specificity factor that binds precursor rRNAs and tethers the enzymes that carry out the early 5' to 3' exonucleolytic reactions that generate the mature rRNAs.</text>
</comment>
<keyword evidence="3" id="KW-0690">Ribosome biogenesis</keyword>
<evidence type="ECO:0000256" key="2">
    <source>
        <dbReference type="ARBA" id="ARBA00007594"/>
    </source>
</evidence>
<proteinExistence type="inferred from homology"/>
<evidence type="ECO:0000313" key="9">
    <source>
        <dbReference type="EMBL" id="KAK5779328.1"/>
    </source>
</evidence>
<dbReference type="InterPro" id="IPR016082">
    <property type="entry name" value="Ribosomal_uL30_ferredoxin-like"/>
</dbReference>
<dbReference type="InterPro" id="IPR035808">
    <property type="entry name" value="Ribosomal_uL30_euk_arc"/>
</dbReference>
<protein>
    <recommendedName>
        <fullName evidence="7">Ribosome biogenesis protein RLP7</fullName>
    </recommendedName>
</protein>
<dbReference type="CDD" id="cd01657">
    <property type="entry name" value="Ribosomal_L7_archeal_euk"/>
    <property type="match status" value="1"/>
</dbReference>
<dbReference type="GO" id="GO:0003735">
    <property type="term" value="F:structural constituent of ribosome"/>
    <property type="evidence" value="ECO:0007669"/>
    <property type="project" value="TreeGrafter"/>
</dbReference>
<dbReference type="PANTHER" id="PTHR11524">
    <property type="entry name" value="60S RIBOSOMAL PROTEIN L7"/>
    <property type="match status" value="1"/>
</dbReference>
<dbReference type="InterPro" id="IPR018038">
    <property type="entry name" value="Ribosomal_uL30_CS"/>
</dbReference>